<name>A0A161XWF3_SECCO</name>
<evidence type="ECO:0000256" key="6">
    <source>
        <dbReference type="ARBA" id="ARBA00023002"/>
    </source>
</evidence>
<keyword evidence="6 8" id="KW-0560">Oxidoreductase</keyword>
<dbReference type="InterPro" id="IPR003171">
    <property type="entry name" value="Mehydrof_redctse-like"/>
</dbReference>
<dbReference type="GO" id="GO:0035999">
    <property type="term" value="P:tetrahydrofolate interconversion"/>
    <property type="evidence" value="ECO:0007669"/>
    <property type="project" value="UniProtKB-UniPathway"/>
</dbReference>
<reference evidence="9 10" key="1">
    <citation type="submission" date="2015-02" db="EMBL/GenBank/DDBJ databases">
        <title>Draft genome sequence of Lactobacillus collinoides CUPV2371 isolated from a natural cider, the first genome sequence of a strain of this species.</title>
        <authorList>
            <person name="Puertas A.I."/>
            <person name="Spano G."/>
            <person name="Capozzi V."/>
            <person name="Lamontanara A."/>
            <person name="Orru L."/>
            <person name="Duenas M.T."/>
        </authorList>
    </citation>
    <scope>NUCLEOTIDE SEQUENCE [LARGE SCALE GENOMIC DNA]</scope>
    <source>
        <strain evidence="9 10">237</strain>
    </source>
</reference>
<dbReference type="GO" id="GO:0106312">
    <property type="term" value="F:methylenetetrahydrofolate reductase (NADH) activity"/>
    <property type="evidence" value="ECO:0007669"/>
    <property type="project" value="UniProtKB-EC"/>
</dbReference>
<dbReference type="Gene3D" id="3.20.20.220">
    <property type="match status" value="1"/>
</dbReference>
<comment type="similarity">
    <text evidence="3 8">Belongs to the methylenetetrahydrofolate reductase family.</text>
</comment>
<dbReference type="PANTHER" id="PTHR45754:SF3">
    <property type="entry name" value="METHYLENETETRAHYDROFOLATE REDUCTASE (NADPH)"/>
    <property type="match status" value="1"/>
</dbReference>
<dbReference type="RefSeq" id="WP_054759626.1">
    <property type="nucleotide sequence ID" value="NZ_JYDC01000017.1"/>
</dbReference>
<evidence type="ECO:0000256" key="1">
    <source>
        <dbReference type="ARBA" id="ARBA00001974"/>
    </source>
</evidence>
<comment type="caution">
    <text evidence="9">The sequence shown here is derived from an EMBL/GenBank/DDBJ whole genome shotgun (WGS) entry which is preliminary data.</text>
</comment>
<dbReference type="Pfam" id="PF02219">
    <property type="entry name" value="MTHFR"/>
    <property type="match status" value="1"/>
</dbReference>
<sequence>MKVVNCFEHRPVISFEIFPPRAKASEKATNRFYASLDTLASLEPAYISVTYGAGGSNDHASTLALCRYIKVHYGIGAVAHIPAVAFNAQSLKTYLADLKQAHVENVLALRGDLPADGRPNNDFPFASDLVAAIKRESDLNILGACYPDVHPEAENCVVDVQHLKEKVDAGASQLISQLFFENEHYFSFLERCELAGIKVPIQAGIMSVINERQIAKMATIGGVELPPKFLKMMHHYQDNKIAMRDAGIAYAVDQIVDLLSEGVDGIHLYTMDNPVVTQRICSAIKTLI</sequence>
<dbReference type="GO" id="GO:0009086">
    <property type="term" value="P:methionine biosynthetic process"/>
    <property type="evidence" value="ECO:0007669"/>
    <property type="project" value="TreeGrafter"/>
</dbReference>
<dbReference type="AlphaFoldDB" id="A0A161XWF3"/>
<dbReference type="GO" id="GO:0071949">
    <property type="term" value="F:FAD binding"/>
    <property type="evidence" value="ECO:0007669"/>
    <property type="project" value="TreeGrafter"/>
</dbReference>
<gene>
    <name evidence="9" type="ORF">TY91_03050</name>
</gene>
<keyword evidence="5 8" id="KW-0274">FAD</keyword>
<evidence type="ECO:0000256" key="8">
    <source>
        <dbReference type="RuleBase" id="RU003862"/>
    </source>
</evidence>
<dbReference type="PANTHER" id="PTHR45754">
    <property type="entry name" value="METHYLENETETRAHYDROFOLATE REDUCTASE"/>
    <property type="match status" value="1"/>
</dbReference>
<protein>
    <recommendedName>
        <fullName evidence="8">Methylenetetrahydrofolate reductase</fullName>
    </recommendedName>
</protein>
<dbReference type="Proteomes" id="UP000076480">
    <property type="component" value="Unassembled WGS sequence"/>
</dbReference>
<dbReference type="CDD" id="cd00537">
    <property type="entry name" value="MTHFR"/>
    <property type="match status" value="1"/>
</dbReference>
<evidence type="ECO:0000256" key="7">
    <source>
        <dbReference type="ARBA" id="ARBA00048628"/>
    </source>
</evidence>
<evidence type="ECO:0000256" key="5">
    <source>
        <dbReference type="ARBA" id="ARBA00022827"/>
    </source>
</evidence>
<dbReference type="UniPathway" id="UPA00193"/>
<dbReference type="PATRIC" id="fig|33960.6.peg.1024"/>
<dbReference type="GO" id="GO:0005829">
    <property type="term" value="C:cytosol"/>
    <property type="evidence" value="ECO:0007669"/>
    <property type="project" value="TreeGrafter"/>
</dbReference>
<comment type="catalytic activity">
    <reaction evidence="7">
        <text>(6S)-5-methyl-5,6,7,8-tetrahydrofolate + NAD(+) = (6R)-5,10-methylene-5,6,7,8-tetrahydrofolate + NADH + H(+)</text>
        <dbReference type="Rhea" id="RHEA:19821"/>
        <dbReference type="ChEBI" id="CHEBI:15378"/>
        <dbReference type="ChEBI" id="CHEBI:15636"/>
        <dbReference type="ChEBI" id="CHEBI:18608"/>
        <dbReference type="ChEBI" id="CHEBI:57540"/>
        <dbReference type="ChEBI" id="CHEBI:57945"/>
        <dbReference type="EC" id="1.5.1.54"/>
    </reaction>
    <physiologicalReaction direction="right-to-left" evidence="7">
        <dbReference type="Rhea" id="RHEA:19823"/>
    </physiologicalReaction>
</comment>
<evidence type="ECO:0000256" key="4">
    <source>
        <dbReference type="ARBA" id="ARBA00022630"/>
    </source>
</evidence>
<dbReference type="SUPFAM" id="SSF51730">
    <property type="entry name" value="FAD-linked oxidoreductase"/>
    <property type="match status" value="1"/>
</dbReference>
<accession>A0A161XWF3</accession>
<organism evidence="9 10">
    <name type="scientific">Secundilactobacillus collinoides</name>
    <name type="common">Lactobacillus collinoides</name>
    <dbReference type="NCBI Taxonomy" id="33960"/>
    <lineage>
        <taxon>Bacteria</taxon>
        <taxon>Bacillati</taxon>
        <taxon>Bacillota</taxon>
        <taxon>Bacilli</taxon>
        <taxon>Lactobacillales</taxon>
        <taxon>Lactobacillaceae</taxon>
        <taxon>Secundilactobacillus</taxon>
    </lineage>
</organism>
<evidence type="ECO:0000256" key="2">
    <source>
        <dbReference type="ARBA" id="ARBA00004777"/>
    </source>
</evidence>
<evidence type="ECO:0000256" key="3">
    <source>
        <dbReference type="ARBA" id="ARBA00006743"/>
    </source>
</evidence>
<keyword evidence="10" id="KW-1185">Reference proteome</keyword>
<evidence type="ECO:0000313" key="9">
    <source>
        <dbReference type="EMBL" id="KZL42838.1"/>
    </source>
</evidence>
<proteinExistence type="inferred from homology"/>
<dbReference type="OrthoDB" id="9812555at2"/>
<comment type="cofactor">
    <cofactor evidence="1 8">
        <name>FAD</name>
        <dbReference type="ChEBI" id="CHEBI:57692"/>
    </cofactor>
</comment>
<evidence type="ECO:0000313" key="10">
    <source>
        <dbReference type="Proteomes" id="UP000076480"/>
    </source>
</evidence>
<comment type="pathway">
    <text evidence="2 8">One-carbon metabolism; tetrahydrofolate interconversion.</text>
</comment>
<dbReference type="EMBL" id="JYDC01000017">
    <property type="protein sequence ID" value="KZL42838.1"/>
    <property type="molecule type" value="Genomic_DNA"/>
</dbReference>
<keyword evidence="4 8" id="KW-0285">Flavoprotein</keyword>
<dbReference type="InterPro" id="IPR029041">
    <property type="entry name" value="FAD-linked_oxidoreductase-like"/>
</dbReference>